<dbReference type="GO" id="GO:0006627">
    <property type="term" value="P:protein processing involved in protein targeting to mitochondrion"/>
    <property type="evidence" value="ECO:0007669"/>
    <property type="project" value="TreeGrafter"/>
</dbReference>
<dbReference type="EMBL" id="NBII01000002">
    <property type="protein sequence ID" value="PAV22557.1"/>
    <property type="molecule type" value="Genomic_DNA"/>
</dbReference>
<dbReference type="Gene3D" id="3.40.390.10">
    <property type="entry name" value="Collagenase (Catalytic Domain)"/>
    <property type="match status" value="1"/>
</dbReference>
<accession>A0A286USJ0</accession>
<dbReference type="AlphaFoldDB" id="A0A286USJ0"/>
<keyword evidence="18" id="KW-1185">Reference proteome</keyword>
<dbReference type="EC" id="3.4.24.59" evidence="4"/>
<dbReference type="GO" id="GO:0004222">
    <property type="term" value="F:metalloendopeptidase activity"/>
    <property type="evidence" value="ECO:0007669"/>
    <property type="project" value="UniProtKB-EC"/>
</dbReference>
<dbReference type="InterPro" id="IPR024079">
    <property type="entry name" value="MetalloPept_cat_dom_sf"/>
</dbReference>
<evidence type="ECO:0000256" key="11">
    <source>
        <dbReference type="ARBA" id="ARBA00023049"/>
    </source>
</evidence>
<protein>
    <recommendedName>
        <fullName evidence="5">Mitochondrial intermediate peptidase</fullName>
        <ecNumber evidence="4">3.4.24.59</ecNumber>
    </recommendedName>
    <alternativeName>
        <fullName evidence="14">Octapeptidyl aminopeptidase</fullName>
    </alternativeName>
</protein>
<dbReference type="InterPro" id="IPR033851">
    <property type="entry name" value="M3A_MIP"/>
</dbReference>
<comment type="similarity">
    <text evidence="3 15">Belongs to the peptidase M3 family.</text>
</comment>
<dbReference type="GO" id="GO:0046872">
    <property type="term" value="F:metal ion binding"/>
    <property type="evidence" value="ECO:0007669"/>
    <property type="project" value="UniProtKB-UniRule"/>
</dbReference>
<comment type="caution">
    <text evidence="17">The sequence shown here is derived from an EMBL/GenBank/DDBJ whole genome shotgun (WGS) entry which is preliminary data.</text>
</comment>
<keyword evidence="6 15" id="KW-0645">Protease</keyword>
<evidence type="ECO:0000256" key="6">
    <source>
        <dbReference type="ARBA" id="ARBA00022670"/>
    </source>
</evidence>
<dbReference type="SUPFAM" id="SSF55486">
    <property type="entry name" value="Metalloproteases ('zincins'), catalytic domain"/>
    <property type="match status" value="1"/>
</dbReference>
<evidence type="ECO:0000256" key="12">
    <source>
        <dbReference type="ARBA" id="ARBA00023128"/>
    </source>
</evidence>
<comment type="subcellular location">
    <subcellularLocation>
        <location evidence="2">Mitochondrion matrix</location>
    </subcellularLocation>
</comment>
<dbReference type="CDD" id="cd06457">
    <property type="entry name" value="M3A_MIP"/>
    <property type="match status" value="1"/>
</dbReference>
<dbReference type="InterPro" id="IPR024077">
    <property type="entry name" value="Neurolysin/TOP_dom2"/>
</dbReference>
<keyword evidence="11 15" id="KW-0482">Metalloprotease</keyword>
<dbReference type="Gene3D" id="1.10.1370.10">
    <property type="entry name" value="Neurolysin, domain 3"/>
    <property type="match status" value="2"/>
</dbReference>
<comment type="catalytic activity">
    <reaction evidence="1">
        <text>Release of an N-terminal octapeptide as second stage of processing of some proteins imported into the mitochondrion.</text>
        <dbReference type="EC" id="3.4.24.59"/>
    </reaction>
</comment>
<proteinExistence type="inferred from homology"/>
<keyword evidence="9 15" id="KW-0862">Zinc</keyword>
<dbReference type="Proteomes" id="UP000217199">
    <property type="component" value="Unassembled WGS sequence"/>
</dbReference>
<evidence type="ECO:0000259" key="16">
    <source>
        <dbReference type="Pfam" id="PF01432"/>
    </source>
</evidence>
<comment type="function">
    <text evidence="13">Cleaves proteins, imported into the mitochondrion, to their mature size. While most mitochondrial precursor proteins are processed to the mature form in one step by mitochondrial processing peptidase (MPP), the sequential cleavage by MIP of an octapeptide after initial processing by MPP is a required step for a subgroup of nuclear-encoded precursor proteins destined for the matrix or the inner membrane.</text>
</comment>
<dbReference type="PANTHER" id="PTHR11804">
    <property type="entry name" value="PROTEASE M3 THIMET OLIGOPEPTIDASE-RELATED"/>
    <property type="match status" value="1"/>
</dbReference>
<evidence type="ECO:0000256" key="15">
    <source>
        <dbReference type="RuleBase" id="RU003435"/>
    </source>
</evidence>
<sequence>MLARTARAALSRSRTSVFRFKGCLNVLPVKFNPLRHATTSAIPPSVEDLSLVPFFDQPQAASSSTSPTGLFAHRALSQPGSLQYLIEGTLRRAALLTDRILNAGESRHELRLALKNLDKLSDLLCGVIDLAEVIRNSHPDGNWVASADQAYEMLCEFMNELNTHVGLYEVLKRIFSDGELVRSLSPEAYYTALIFWRDFEKSAINLPEESRKKFVELSQEILTLGRQFLNEGAVARPPAYIQYSELEGLKDIQMGARLSLQAHFTNKPLAVYPGSLQAQMIMRNTPLETPRKKLHIAANSGTQEQVQTLERLLRSRAKLARLCGKESYAHVTLNDKMAKSPEHVRYFLDALLDYTRPHARNAIHALSERKMKHLGLESLPVIQAWDRDYYCPPEPPAPSIPLPPLTPGTVFMALSRLFKHLYGISLRPVEAAPGELWHHHVRKLEVVDEDRGVIGWIYADLFARRGKASGAAHYTVRCSRRTDNDDPEADVIPAEYLDQTIKLSQEFDQEHRTQLKGTDGTYQLPVVVLLCEFMPPSTTRGATSLLWHDVQTIFHEMGHAMHSMIGRTEYQNVSGTRCATDFVELPSILMEHFLTSPKVLSLFDPTKSVSSERAGNYHVDPCHSIDTHTQILLACLDQEYHSPLAMDSNFDSTQIYADLQNTKGLIPFVPGTAWQTQFGHLYGYGATYYSYLFDRAIASRVWTHVFAEDPLSREAGARFKDEVLRYGGGKDPWTMVTKVLDAPELEDGDANAMAVVGSWRIEDEILTRH</sequence>
<dbReference type="InterPro" id="IPR001567">
    <property type="entry name" value="Pept_M3A_M3B_dom"/>
</dbReference>
<dbReference type="Pfam" id="PF01432">
    <property type="entry name" value="Peptidase_M3"/>
    <property type="match status" value="1"/>
</dbReference>
<evidence type="ECO:0000256" key="1">
    <source>
        <dbReference type="ARBA" id="ARBA00000436"/>
    </source>
</evidence>
<feature type="domain" description="Peptidase M3A/M3B catalytic" evidence="16">
    <location>
        <begin position="288"/>
        <end position="753"/>
    </location>
</feature>
<dbReference type="STRING" id="2282107.A0A286USJ0"/>
<evidence type="ECO:0000313" key="18">
    <source>
        <dbReference type="Proteomes" id="UP000217199"/>
    </source>
</evidence>
<evidence type="ECO:0000256" key="8">
    <source>
        <dbReference type="ARBA" id="ARBA00022801"/>
    </source>
</evidence>
<dbReference type="FunCoup" id="A0A286USJ0">
    <property type="interactions" value="331"/>
</dbReference>
<evidence type="ECO:0000256" key="13">
    <source>
        <dbReference type="ARBA" id="ARBA00025208"/>
    </source>
</evidence>
<evidence type="ECO:0000256" key="4">
    <source>
        <dbReference type="ARBA" id="ARBA00012441"/>
    </source>
</evidence>
<reference evidence="17 18" key="1">
    <citation type="journal article" date="2017" name="Mol. Ecol.">
        <title>Comparative and population genomic landscape of Phellinus noxius: A hypervariable fungus causing root rot in trees.</title>
        <authorList>
            <person name="Chung C.L."/>
            <person name="Lee T.J."/>
            <person name="Akiba M."/>
            <person name="Lee H.H."/>
            <person name="Kuo T.H."/>
            <person name="Liu D."/>
            <person name="Ke H.M."/>
            <person name="Yokoi T."/>
            <person name="Roa M.B."/>
            <person name="Lu M.J."/>
            <person name="Chang Y.Y."/>
            <person name="Ann P.J."/>
            <person name="Tsai J.N."/>
            <person name="Chen C.Y."/>
            <person name="Tzean S.S."/>
            <person name="Ota Y."/>
            <person name="Hattori T."/>
            <person name="Sahashi N."/>
            <person name="Liou R.F."/>
            <person name="Kikuchi T."/>
            <person name="Tsai I.J."/>
        </authorList>
    </citation>
    <scope>NUCLEOTIDE SEQUENCE [LARGE SCALE GENOMIC DNA]</scope>
    <source>
        <strain evidence="17 18">FFPRI411160</strain>
    </source>
</reference>
<dbReference type="OrthoDB" id="17530at2759"/>
<evidence type="ECO:0000256" key="9">
    <source>
        <dbReference type="ARBA" id="ARBA00022833"/>
    </source>
</evidence>
<organism evidence="17 18">
    <name type="scientific">Pyrrhoderma noxium</name>
    <dbReference type="NCBI Taxonomy" id="2282107"/>
    <lineage>
        <taxon>Eukaryota</taxon>
        <taxon>Fungi</taxon>
        <taxon>Dikarya</taxon>
        <taxon>Basidiomycota</taxon>
        <taxon>Agaricomycotina</taxon>
        <taxon>Agaricomycetes</taxon>
        <taxon>Hymenochaetales</taxon>
        <taxon>Hymenochaetaceae</taxon>
        <taxon>Pyrrhoderma</taxon>
    </lineage>
</organism>
<evidence type="ECO:0000256" key="5">
    <source>
        <dbReference type="ARBA" id="ARBA00018046"/>
    </source>
</evidence>
<evidence type="ECO:0000256" key="7">
    <source>
        <dbReference type="ARBA" id="ARBA00022723"/>
    </source>
</evidence>
<evidence type="ECO:0000256" key="14">
    <source>
        <dbReference type="ARBA" id="ARBA00032470"/>
    </source>
</evidence>
<dbReference type="GO" id="GO:0006518">
    <property type="term" value="P:peptide metabolic process"/>
    <property type="evidence" value="ECO:0007669"/>
    <property type="project" value="TreeGrafter"/>
</dbReference>
<dbReference type="InterPro" id="IPR045090">
    <property type="entry name" value="Pept_M3A_M3B"/>
</dbReference>
<comment type="cofactor">
    <cofactor evidence="15">
        <name>Zn(2+)</name>
        <dbReference type="ChEBI" id="CHEBI:29105"/>
    </cofactor>
    <text evidence="15">Binds 1 zinc ion.</text>
</comment>
<keyword evidence="10" id="KW-0809">Transit peptide</keyword>
<evidence type="ECO:0000313" key="17">
    <source>
        <dbReference type="EMBL" id="PAV22557.1"/>
    </source>
</evidence>
<keyword evidence="12" id="KW-0496">Mitochondrion</keyword>
<gene>
    <name evidence="17" type="ORF">PNOK_0251400</name>
</gene>
<evidence type="ECO:0000256" key="10">
    <source>
        <dbReference type="ARBA" id="ARBA00022946"/>
    </source>
</evidence>
<dbReference type="InParanoid" id="A0A286USJ0"/>
<dbReference type="PANTHER" id="PTHR11804:SF79">
    <property type="entry name" value="MITOCHONDRIAL INTERMEDIATE PEPTIDASE"/>
    <property type="match status" value="1"/>
</dbReference>
<dbReference type="FunFam" id="3.40.390.10:FF:000055">
    <property type="entry name" value="Related to mitochondrial intermediate peptidase"/>
    <property type="match status" value="1"/>
</dbReference>
<evidence type="ECO:0000256" key="2">
    <source>
        <dbReference type="ARBA" id="ARBA00004305"/>
    </source>
</evidence>
<name>A0A286USJ0_9AGAM</name>
<evidence type="ECO:0000256" key="3">
    <source>
        <dbReference type="ARBA" id="ARBA00006040"/>
    </source>
</evidence>
<keyword evidence="7 15" id="KW-0479">Metal-binding</keyword>
<keyword evidence="8 15" id="KW-0378">Hydrolase</keyword>
<dbReference type="GO" id="GO:0005759">
    <property type="term" value="C:mitochondrial matrix"/>
    <property type="evidence" value="ECO:0007669"/>
    <property type="project" value="UniProtKB-SubCell"/>
</dbReference>